<gene>
    <name evidence="3" type="ORF">HDF15_002003</name>
</gene>
<evidence type="ECO:0000256" key="1">
    <source>
        <dbReference type="SAM" id="Phobius"/>
    </source>
</evidence>
<feature type="transmembrane region" description="Helical" evidence="1">
    <location>
        <begin position="123"/>
        <end position="142"/>
    </location>
</feature>
<comment type="caution">
    <text evidence="3">The sequence shown here is derived from an EMBL/GenBank/DDBJ whole genome shotgun (WGS) entry which is preliminary data.</text>
</comment>
<feature type="transmembrane region" description="Helical" evidence="1">
    <location>
        <begin position="99"/>
        <end position="117"/>
    </location>
</feature>
<accession>A0A7W7ZPZ3</accession>
<dbReference type="RefSeq" id="WP_184255001.1">
    <property type="nucleotide sequence ID" value="NZ_JACHIO010000007.1"/>
</dbReference>
<dbReference type="EMBL" id="JACHIO010000007">
    <property type="protein sequence ID" value="MBB5063658.1"/>
    <property type="molecule type" value="Genomic_DNA"/>
</dbReference>
<evidence type="ECO:0000313" key="4">
    <source>
        <dbReference type="Proteomes" id="UP000584867"/>
    </source>
</evidence>
<dbReference type="InterPro" id="IPR012429">
    <property type="entry name" value="HGSNAT_cat"/>
</dbReference>
<evidence type="ECO:0000313" key="3">
    <source>
        <dbReference type="EMBL" id="MBB5063658.1"/>
    </source>
</evidence>
<feature type="transmembrane region" description="Helical" evidence="1">
    <location>
        <begin position="364"/>
        <end position="390"/>
    </location>
</feature>
<feature type="transmembrane region" description="Helical" evidence="1">
    <location>
        <begin position="149"/>
        <end position="166"/>
    </location>
</feature>
<name>A0A7W7ZPZ3_9BACT</name>
<evidence type="ECO:0000259" key="2">
    <source>
        <dbReference type="Pfam" id="PF07786"/>
    </source>
</evidence>
<proteinExistence type="predicted"/>
<keyword evidence="1" id="KW-1133">Transmembrane helix</keyword>
<feature type="domain" description="Heparan-alpha-glucosaminide N-acetyltransferase catalytic" evidence="2">
    <location>
        <begin position="21"/>
        <end position="230"/>
    </location>
</feature>
<feature type="transmembrane region" description="Helical" evidence="1">
    <location>
        <begin position="67"/>
        <end position="87"/>
    </location>
</feature>
<keyword evidence="1" id="KW-0472">Membrane</keyword>
<feature type="transmembrane region" description="Helical" evidence="1">
    <location>
        <begin position="231"/>
        <end position="249"/>
    </location>
</feature>
<protein>
    <submittedName>
        <fullName evidence="3">Putative membrane protein</fullName>
    </submittedName>
</protein>
<organism evidence="3 4">
    <name type="scientific">Granulicella mallensis</name>
    <dbReference type="NCBI Taxonomy" id="940614"/>
    <lineage>
        <taxon>Bacteria</taxon>
        <taxon>Pseudomonadati</taxon>
        <taxon>Acidobacteriota</taxon>
        <taxon>Terriglobia</taxon>
        <taxon>Terriglobales</taxon>
        <taxon>Acidobacteriaceae</taxon>
        <taxon>Granulicella</taxon>
    </lineage>
</organism>
<dbReference type="Proteomes" id="UP000584867">
    <property type="component" value="Unassembled WGS sequence"/>
</dbReference>
<dbReference type="PANTHER" id="PTHR40407:SF1">
    <property type="entry name" value="HEPARAN-ALPHA-GLUCOSAMINIDE N-ACETYLTRANSFERASE CATALYTIC DOMAIN-CONTAINING PROTEIN"/>
    <property type="match status" value="1"/>
</dbReference>
<feature type="transmembrane region" description="Helical" evidence="1">
    <location>
        <begin position="323"/>
        <end position="344"/>
    </location>
</feature>
<dbReference type="Pfam" id="PF07786">
    <property type="entry name" value="HGSNAT_cat"/>
    <property type="match status" value="1"/>
</dbReference>
<sequence>MSSSKMIQQPSQERSSGRSYRIESLDVLRGLLMLLMAIDHTRDYFSNAAIDPADPIHSWPALFFTRWITHICAPGFILLAGTSVYLQRQRKSAATLTRALILRGLWLIVFEIIVVSFGWSFGFGLPILQVIWVIGVSMIALAGLQWLPVAAVGAFGAIVIFGHDLLDPVRAENLGHWSNAWHLLHERGVLTFHAHPVAVYGYPIIPWVGVMALGYSFGSIVAKNPEARQRISLVAGTASLGLFALLRFTHGYGDPGPVFEHLGTPGHTVMSFLSVQKYPPSLHYLLATLGVVLVLFALFDKVVLAGRLDRFRAFLNVYGRVPFFFYIAHIFVIHALALVVARITNPNWRFWITPDAVFTRHFDGWGYSLPVVYFIWMSVVLALYPLCAWFSRLKDRKRSWWLAYL</sequence>
<dbReference type="PANTHER" id="PTHR40407">
    <property type="entry name" value="MEMBRANE PROTEIN-LIKE PROTEIN"/>
    <property type="match status" value="1"/>
</dbReference>
<reference evidence="3 4" key="1">
    <citation type="submission" date="2020-08" db="EMBL/GenBank/DDBJ databases">
        <title>Genomic Encyclopedia of Type Strains, Phase IV (KMG-V): Genome sequencing to study the core and pangenomes of soil and plant-associated prokaryotes.</title>
        <authorList>
            <person name="Whitman W."/>
        </authorList>
    </citation>
    <scope>NUCLEOTIDE SEQUENCE [LARGE SCALE GENOMIC DNA]</scope>
    <source>
        <strain evidence="3 4">X5P3</strain>
    </source>
</reference>
<keyword evidence="1" id="KW-0812">Transmembrane</keyword>
<dbReference type="AlphaFoldDB" id="A0A7W7ZPZ3"/>
<feature type="transmembrane region" description="Helical" evidence="1">
    <location>
        <begin position="204"/>
        <end position="222"/>
    </location>
</feature>
<feature type="transmembrane region" description="Helical" evidence="1">
    <location>
        <begin position="282"/>
        <end position="303"/>
    </location>
</feature>